<evidence type="ECO:0000256" key="1">
    <source>
        <dbReference type="SAM" id="MobiDB-lite"/>
    </source>
</evidence>
<protein>
    <recommendedName>
        <fullName evidence="3">B box-type domain-containing protein</fullName>
    </recommendedName>
</protein>
<reference evidence="2" key="1">
    <citation type="submission" date="2020-06" db="EMBL/GenBank/DDBJ databases">
        <authorList>
            <person name="Li T."/>
            <person name="Hu X."/>
            <person name="Zhang T."/>
            <person name="Song X."/>
            <person name="Zhang H."/>
            <person name="Dai N."/>
            <person name="Sheng W."/>
            <person name="Hou X."/>
            <person name="Wei L."/>
        </authorList>
    </citation>
    <scope>NUCLEOTIDE SEQUENCE</scope>
    <source>
        <strain evidence="2">G01</strain>
        <tissue evidence="2">Leaf</tissue>
    </source>
</reference>
<feature type="compositionally biased region" description="Acidic residues" evidence="1">
    <location>
        <begin position="65"/>
        <end position="103"/>
    </location>
</feature>
<dbReference type="AlphaFoldDB" id="A0AAW2ISE1"/>
<reference evidence="2" key="2">
    <citation type="journal article" date="2024" name="Plant">
        <title>Genomic evolution and insights into agronomic trait innovations of Sesamum species.</title>
        <authorList>
            <person name="Miao H."/>
            <person name="Wang L."/>
            <person name="Qu L."/>
            <person name="Liu H."/>
            <person name="Sun Y."/>
            <person name="Le M."/>
            <person name="Wang Q."/>
            <person name="Wei S."/>
            <person name="Zheng Y."/>
            <person name="Lin W."/>
            <person name="Duan Y."/>
            <person name="Cao H."/>
            <person name="Xiong S."/>
            <person name="Wang X."/>
            <person name="Wei L."/>
            <person name="Li C."/>
            <person name="Ma Q."/>
            <person name="Ju M."/>
            <person name="Zhao R."/>
            <person name="Li G."/>
            <person name="Mu C."/>
            <person name="Tian Q."/>
            <person name="Mei H."/>
            <person name="Zhang T."/>
            <person name="Gao T."/>
            <person name="Zhang H."/>
        </authorList>
    </citation>
    <scope>NUCLEOTIDE SEQUENCE</scope>
    <source>
        <strain evidence="2">G01</strain>
    </source>
</reference>
<feature type="compositionally biased region" description="Low complexity" evidence="1">
    <location>
        <begin position="110"/>
        <end position="127"/>
    </location>
</feature>
<dbReference type="PANTHER" id="PTHR31717:SF60">
    <property type="entry name" value="B-BOX TYPE ZINC FINGER FAMILY PROTEIN"/>
    <property type="match status" value="1"/>
</dbReference>
<proteinExistence type="predicted"/>
<comment type="caution">
    <text evidence="2">The sequence shown here is derived from an EMBL/GenBank/DDBJ whole genome shotgun (WGS) entry which is preliminary data.</text>
</comment>
<gene>
    <name evidence="2" type="ORF">Sangu_2820100</name>
</gene>
<evidence type="ECO:0008006" key="3">
    <source>
        <dbReference type="Google" id="ProtNLM"/>
    </source>
</evidence>
<name>A0AAW2ISE1_9LAMI</name>
<feature type="compositionally biased region" description="Polar residues" evidence="1">
    <location>
        <begin position="206"/>
        <end position="215"/>
    </location>
</feature>
<feature type="region of interest" description="Disordered" evidence="1">
    <location>
        <begin position="50"/>
        <end position="141"/>
    </location>
</feature>
<sequence>MSKKGCELCSNPARMFCESDQASLCWDCDEKAAGLKLGPTVSVCQACAEDGETRGASSSRRESGDDFDSQESDSDDGEYYSDSDDYSDDDDDEEEEEMEEDGENQVVPWSASSSNSPPPATTASSSSSEEEENVSFSSSKRTRDYLFESEDEDGCCSSQNLDSVLGSSELSFQESHENCSSSLSLLRPSKMRRRSSDSALIPSEQAAPSSGTATIVENCEDSNKKL</sequence>
<evidence type="ECO:0000313" key="2">
    <source>
        <dbReference type="EMBL" id="KAL0284558.1"/>
    </source>
</evidence>
<dbReference type="PANTHER" id="PTHR31717">
    <property type="entry name" value="ZINC FINGER PROTEIN CONSTANS-LIKE 10"/>
    <property type="match status" value="1"/>
</dbReference>
<accession>A0AAW2ISE1</accession>
<organism evidence="2">
    <name type="scientific">Sesamum angustifolium</name>
    <dbReference type="NCBI Taxonomy" id="2727405"/>
    <lineage>
        <taxon>Eukaryota</taxon>
        <taxon>Viridiplantae</taxon>
        <taxon>Streptophyta</taxon>
        <taxon>Embryophyta</taxon>
        <taxon>Tracheophyta</taxon>
        <taxon>Spermatophyta</taxon>
        <taxon>Magnoliopsida</taxon>
        <taxon>eudicotyledons</taxon>
        <taxon>Gunneridae</taxon>
        <taxon>Pentapetalae</taxon>
        <taxon>asterids</taxon>
        <taxon>lamiids</taxon>
        <taxon>Lamiales</taxon>
        <taxon>Pedaliaceae</taxon>
        <taxon>Sesamum</taxon>
    </lineage>
</organism>
<dbReference type="EMBL" id="JACGWK010001645">
    <property type="protein sequence ID" value="KAL0284558.1"/>
    <property type="molecule type" value="Genomic_DNA"/>
</dbReference>
<feature type="region of interest" description="Disordered" evidence="1">
    <location>
        <begin position="189"/>
        <end position="226"/>
    </location>
</feature>